<keyword evidence="4" id="KW-0689">Ribosomal protein</keyword>
<evidence type="ECO:0000313" key="5">
    <source>
        <dbReference type="Proteomes" id="UP000199095"/>
    </source>
</evidence>
<keyword evidence="2" id="KW-0012">Acyltransferase</keyword>
<dbReference type="Proteomes" id="UP000199095">
    <property type="component" value="Unassembled WGS sequence"/>
</dbReference>
<proteinExistence type="predicted"/>
<dbReference type="InterPro" id="IPR050680">
    <property type="entry name" value="YpeA/RimI_acetyltransf"/>
</dbReference>
<dbReference type="Pfam" id="PF00583">
    <property type="entry name" value="Acetyltransf_1"/>
    <property type="match status" value="1"/>
</dbReference>
<dbReference type="RefSeq" id="WP_093132338.1">
    <property type="nucleotide sequence ID" value="NZ_FOHJ01000002.1"/>
</dbReference>
<dbReference type="PROSITE" id="PS51186">
    <property type="entry name" value="GNAT"/>
    <property type="match status" value="1"/>
</dbReference>
<evidence type="ECO:0000256" key="1">
    <source>
        <dbReference type="ARBA" id="ARBA00022679"/>
    </source>
</evidence>
<evidence type="ECO:0000313" key="4">
    <source>
        <dbReference type="EMBL" id="SET04033.1"/>
    </source>
</evidence>
<dbReference type="SUPFAM" id="SSF55729">
    <property type="entry name" value="Acyl-CoA N-acyltransferases (Nat)"/>
    <property type="match status" value="1"/>
</dbReference>
<protein>
    <submittedName>
        <fullName evidence="4">Ribosomal protein S18 acetylase RimI</fullName>
    </submittedName>
</protein>
<dbReference type="InterPro" id="IPR016181">
    <property type="entry name" value="Acyl_CoA_acyltransferase"/>
</dbReference>
<name>A0A1I0BD09_9BACI</name>
<keyword evidence="5" id="KW-1185">Reference proteome</keyword>
<keyword evidence="4" id="KW-0687">Ribonucleoprotein</keyword>
<feature type="domain" description="N-acetyltransferase" evidence="3">
    <location>
        <begin position="4"/>
        <end position="170"/>
    </location>
</feature>
<dbReference type="OrthoDB" id="9799092at2"/>
<dbReference type="InterPro" id="IPR000182">
    <property type="entry name" value="GNAT_dom"/>
</dbReference>
<dbReference type="CDD" id="cd04301">
    <property type="entry name" value="NAT_SF"/>
    <property type="match status" value="1"/>
</dbReference>
<sequence length="170" mass="19221">MTNIVVTILNEKDAESYWNLRLEALKEAPDAFLTSYDEALQRVNPVEQVAQQLSSEESITFGAFSEDSLVGVTTLKFTDKEKERHKAFLLAMYVTPQYQNHGIAKQLIFKAIQTARRHGEIEQIHLSVVSINPAAIHLYESIGFKAYATEPRALKTEKGYLDECLMVLSL</sequence>
<dbReference type="Gene3D" id="3.40.630.30">
    <property type="match status" value="1"/>
</dbReference>
<dbReference type="GO" id="GO:0005840">
    <property type="term" value="C:ribosome"/>
    <property type="evidence" value="ECO:0007669"/>
    <property type="project" value="UniProtKB-KW"/>
</dbReference>
<dbReference type="STRING" id="237682.SAMN05421676_102406"/>
<organism evidence="4 5">
    <name type="scientific">Salinibacillus kushneri</name>
    <dbReference type="NCBI Taxonomy" id="237682"/>
    <lineage>
        <taxon>Bacteria</taxon>
        <taxon>Bacillati</taxon>
        <taxon>Bacillota</taxon>
        <taxon>Bacilli</taxon>
        <taxon>Bacillales</taxon>
        <taxon>Bacillaceae</taxon>
        <taxon>Salinibacillus</taxon>
    </lineage>
</organism>
<evidence type="ECO:0000256" key="2">
    <source>
        <dbReference type="ARBA" id="ARBA00023315"/>
    </source>
</evidence>
<dbReference type="AlphaFoldDB" id="A0A1I0BD09"/>
<dbReference type="GO" id="GO:0016747">
    <property type="term" value="F:acyltransferase activity, transferring groups other than amino-acyl groups"/>
    <property type="evidence" value="ECO:0007669"/>
    <property type="project" value="InterPro"/>
</dbReference>
<keyword evidence="1" id="KW-0808">Transferase</keyword>
<accession>A0A1I0BD09</accession>
<dbReference type="PANTHER" id="PTHR43420">
    <property type="entry name" value="ACETYLTRANSFERASE"/>
    <property type="match status" value="1"/>
</dbReference>
<dbReference type="EMBL" id="FOHJ01000002">
    <property type="protein sequence ID" value="SET04033.1"/>
    <property type="molecule type" value="Genomic_DNA"/>
</dbReference>
<gene>
    <name evidence="4" type="ORF">SAMN05421676_102406</name>
</gene>
<evidence type="ECO:0000259" key="3">
    <source>
        <dbReference type="PROSITE" id="PS51186"/>
    </source>
</evidence>
<reference evidence="5" key="1">
    <citation type="submission" date="2016-10" db="EMBL/GenBank/DDBJ databases">
        <authorList>
            <person name="Varghese N."/>
            <person name="Submissions S."/>
        </authorList>
    </citation>
    <scope>NUCLEOTIDE SEQUENCE [LARGE SCALE GENOMIC DNA]</scope>
    <source>
        <strain evidence="5">CGMCC 1.3566</strain>
    </source>
</reference>